<evidence type="ECO:0000313" key="2">
    <source>
        <dbReference type="EMBL" id="TWW65463.1"/>
    </source>
</evidence>
<organism evidence="2 3">
    <name type="scientific">Takifugu flavidus</name>
    <name type="common">sansaifugu</name>
    <dbReference type="NCBI Taxonomy" id="433684"/>
    <lineage>
        <taxon>Eukaryota</taxon>
        <taxon>Metazoa</taxon>
        <taxon>Chordata</taxon>
        <taxon>Craniata</taxon>
        <taxon>Vertebrata</taxon>
        <taxon>Euteleostomi</taxon>
        <taxon>Actinopterygii</taxon>
        <taxon>Neopterygii</taxon>
        <taxon>Teleostei</taxon>
        <taxon>Neoteleostei</taxon>
        <taxon>Acanthomorphata</taxon>
        <taxon>Eupercaria</taxon>
        <taxon>Tetraodontiformes</taxon>
        <taxon>Tetradontoidea</taxon>
        <taxon>Tetraodontidae</taxon>
        <taxon>Takifugu</taxon>
    </lineage>
</organism>
<dbReference type="Proteomes" id="UP000324091">
    <property type="component" value="Chromosome 21"/>
</dbReference>
<keyword evidence="3" id="KW-1185">Reference proteome</keyword>
<reference evidence="2 3" key="1">
    <citation type="submission" date="2019-04" db="EMBL/GenBank/DDBJ databases">
        <title>Chromosome genome assembly for Takifugu flavidus.</title>
        <authorList>
            <person name="Xiao S."/>
        </authorList>
    </citation>
    <scope>NUCLEOTIDE SEQUENCE [LARGE SCALE GENOMIC DNA]</scope>
    <source>
        <strain evidence="2">HTHZ2018</strain>
        <tissue evidence="2">Muscle</tissue>
    </source>
</reference>
<name>A0A5C6NE42_9TELE</name>
<comment type="caution">
    <text evidence="2">The sequence shown here is derived from an EMBL/GenBank/DDBJ whole genome shotgun (WGS) entry which is preliminary data.</text>
</comment>
<sequence length="111" mass="12286">MSFVHPFPHCGANPTRIRPPGCDAPLFLIFLNVLQTRGEGHVLVTHSSRRRCVREREATPNPLRRARNILVSDLSDLPLPLNSSESHFCNPAQPSPAQRRSAPAAKLVFAT</sequence>
<accession>A0A5C6NE42</accession>
<feature type="region of interest" description="Disordered" evidence="1">
    <location>
        <begin position="85"/>
        <end position="104"/>
    </location>
</feature>
<dbReference type="EMBL" id="RHFK02000014">
    <property type="protein sequence ID" value="TWW65463.1"/>
    <property type="molecule type" value="Genomic_DNA"/>
</dbReference>
<evidence type="ECO:0000256" key="1">
    <source>
        <dbReference type="SAM" id="MobiDB-lite"/>
    </source>
</evidence>
<evidence type="ECO:0000313" key="3">
    <source>
        <dbReference type="Proteomes" id="UP000324091"/>
    </source>
</evidence>
<proteinExistence type="predicted"/>
<dbReference type="AlphaFoldDB" id="A0A5C6NE42"/>
<gene>
    <name evidence="2" type="ORF">D4764_21G0003630</name>
</gene>
<protein>
    <submittedName>
        <fullName evidence="2">Uncharacterized protein</fullName>
    </submittedName>
</protein>